<dbReference type="Pfam" id="PF07992">
    <property type="entry name" value="Pyr_redox_2"/>
    <property type="match status" value="1"/>
</dbReference>
<proteinExistence type="predicted"/>
<dbReference type="InterPro" id="IPR016156">
    <property type="entry name" value="FAD/NAD-linked_Rdtase_dimer_sf"/>
</dbReference>
<organism evidence="7 8">
    <name type="scientific">Streptomyces malaysiensis</name>
    <dbReference type="NCBI Taxonomy" id="92644"/>
    <lineage>
        <taxon>Bacteria</taxon>
        <taxon>Bacillati</taxon>
        <taxon>Actinomycetota</taxon>
        <taxon>Actinomycetes</taxon>
        <taxon>Kitasatosporales</taxon>
        <taxon>Streptomycetaceae</taxon>
        <taxon>Streptomyces</taxon>
        <taxon>Streptomyces violaceusniger group</taxon>
    </lineage>
</organism>
<evidence type="ECO:0000256" key="3">
    <source>
        <dbReference type="ARBA" id="ARBA00022827"/>
    </source>
</evidence>
<dbReference type="InterPro" id="IPR036188">
    <property type="entry name" value="FAD/NAD-bd_sf"/>
</dbReference>
<dbReference type="PANTHER" id="PTHR43557:SF2">
    <property type="entry name" value="RIESKE DOMAIN-CONTAINING PROTEIN-RELATED"/>
    <property type="match status" value="1"/>
</dbReference>
<dbReference type="SUPFAM" id="SSF51905">
    <property type="entry name" value="FAD/NAD(P)-binding domain"/>
    <property type="match status" value="1"/>
</dbReference>
<evidence type="ECO:0000256" key="4">
    <source>
        <dbReference type="ARBA" id="ARBA00023002"/>
    </source>
</evidence>
<dbReference type="PANTHER" id="PTHR43557">
    <property type="entry name" value="APOPTOSIS-INDUCING FACTOR 1"/>
    <property type="match status" value="1"/>
</dbReference>
<evidence type="ECO:0000259" key="6">
    <source>
        <dbReference type="Pfam" id="PF14759"/>
    </source>
</evidence>
<feature type="domain" description="FAD/NAD(P)-binding" evidence="5">
    <location>
        <begin position="20"/>
        <end position="318"/>
    </location>
</feature>
<keyword evidence="2" id="KW-0285">Flavoprotein</keyword>
<accession>A0ABX6WIU9</accession>
<dbReference type="InterPro" id="IPR023753">
    <property type="entry name" value="FAD/NAD-binding_dom"/>
</dbReference>
<dbReference type="PRINTS" id="PR00368">
    <property type="entry name" value="FADPNR"/>
</dbReference>
<evidence type="ECO:0000313" key="8">
    <source>
        <dbReference type="Proteomes" id="UP000663421"/>
    </source>
</evidence>
<dbReference type="InterPro" id="IPR028202">
    <property type="entry name" value="Reductase_C"/>
</dbReference>
<dbReference type="InterPro" id="IPR050446">
    <property type="entry name" value="FAD-oxidoreductase/Apoptosis"/>
</dbReference>
<dbReference type="EMBL" id="CP065050">
    <property type="protein sequence ID" value="QPI61297.1"/>
    <property type="molecule type" value="Genomic_DNA"/>
</dbReference>
<evidence type="ECO:0000259" key="5">
    <source>
        <dbReference type="Pfam" id="PF07992"/>
    </source>
</evidence>
<gene>
    <name evidence="7" type="ORF">I1A49_45995</name>
</gene>
<sequence length="438" mass="46592">MTSWSRFRTASEVSDVTKPSCVIVGASAAGVSAAVQMRRMDYPGTITLVDADPHLPYERPPLSKALMDDAEHGLVPIQPAETYRDLDIDLRLGERVVEVDPARLTVRLSDGDVLNSGRLVLATGVSPRRLDVKGAHAANVLSLRDAADARRIGVYMARGGPLVIVGAGFIGLELAAVARERGIDVTVVEAQPHPLAHAVGTDVARLLTDLHRGHGVRLLSGVTVRELIGSVDGVEEVRLSDGRRLPAAAVVVGVGVDPRRGLARSARVDTDSFGIPVNEFGQTSRAWIYATGDVASQPHPNLPGRGRIEHWDAALRHGAAVGATLAGNPVRYTDPPYAWSDQYGATLQIVGRARSTDELVMREGASPDRFLAFWIRRGRIGAVAGMDVPRDIGAVKRLMVIGTPVSTGLLARRDTDLRGLLKARAGGRGAAADVNPVN</sequence>
<keyword evidence="4" id="KW-0560">Oxidoreductase</keyword>
<evidence type="ECO:0000256" key="1">
    <source>
        <dbReference type="ARBA" id="ARBA00001974"/>
    </source>
</evidence>
<keyword evidence="3" id="KW-0274">FAD</keyword>
<dbReference type="Gene3D" id="3.50.50.60">
    <property type="entry name" value="FAD/NAD(P)-binding domain"/>
    <property type="match status" value="2"/>
</dbReference>
<comment type="cofactor">
    <cofactor evidence="1">
        <name>FAD</name>
        <dbReference type="ChEBI" id="CHEBI:57692"/>
    </cofactor>
</comment>
<name>A0ABX6WIU9_STRMQ</name>
<dbReference type="Pfam" id="PF14759">
    <property type="entry name" value="Reductase_C"/>
    <property type="match status" value="1"/>
</dbReference>
<feature type="domain" description="Reductase C-terminal" evidence="6">
    <location>
        <begin position="337"/>
        <end position="420"/>
    </location>
</feature>
<evidence type="ECO:0000313" key="7">
    <source>
        <dbReference type="EMBL" id="QPI61297.1"/>
    </source>
</evidence>
<keyword evidence="8" id="KW-1185">Reference proteome</keyword>
<dbReference type="Gene3D" id="3.30.390.30">
    <property type="match status" value="1"/>
</dbReference>
<reference evidence="7 8" key="1">
    <citation type="submission" date="2020-11" db="EMBL/GenBank/DDBJ databases">
        <title>Complete genome sequence unveiled secondary metabolic potentials in Streptomyces solisilvae HNM0141.</title>
        <authorList>
            <person name="Huang X."/>
        </authorList>
    </citation>
    <scope>NUCLEOTIDE SEQUENCE [LARGE SCALE GENOMIC DNA]</scope>
    <source>
        <strain evidence="7 8">HNM0141</strain>
    </source>
</reference>
<evidence type="ECO:0000256" key="2">
    <source>
        <dbReference type="ARBA" id="ARBA00022630"/>
    </source>
</evidence>
<dbReference type="PRINTS" id="PR00411">
    <property type="entry name" value="PNDRDTASEI"/>
</dbReference>
<dbReference type="Proteomes" id="UP000663421">
    <property type="component" value="Chromosome"/>
</dbReference>
<dbReference type="SUPFAM" id="SSF55424">
    <property type="entry name" value="FAD/NAD-linked reductases, dimerisation (C-terminal) domain"/>
    <property type="match status" value="1"/>
</dbReference>
<protein>
    <submittedName>
        <fullName evidence="7">FAD-dependent oxidoreductase</fullName>
    </submittedName>
</protein>